<dbReference type="Gene3D" id="3.40.190.10">
    <property type="entry name" value="Periplasmic binding protein-like II"/>
    <property type="match status" value="2"/>
</dbReference>
<feature type="region of interest" description="Disordered" evidence="1">
    <location>
        <begin position="120"/>
        <end position="153"/>
    </location>
</feature>
<organism evidence="3 4">
    <name type="scientific">Methylobacterium frigidaeris</name>
    <dbReference type="NCBI Taxonomy" id="2038277"/>
    <lineage>
        <taxon>Bacteria</taxon>
        <taxon>Pseudomonadati</taxon>
        <taxon>Pseudomonadota</taxon>
        <taxon>Alphaproteobacteria</taxon>
        <taxon>Hyphomicrobiales</taxon>
        <taxon>Methylobacteriaceae</taxon>
        <taxon>Methylobacterium</taxon>
    </lineage>
</organism>
<evidence type="ECO:0000256" key="2">
    <source>
        <dbReference type="SAM" id="SignalP"/>
    </source>
</evidence>
<reference evidence="3" key="2">
    <citation type="submission" date="2021-08" db="EMBL/GenBank/DDBJ databases">
        <authorList>
            <person name="Tani A."/>
            <person name="Ola A."/>
            <person name="Ogura Y."/>
            <person name="Katsura K."/>
            <person name="Hayashi T."/>
        </authorList>
    </citation>
    <scope>NUCLEOTIDE SEQUENCE</scope>
    <source>
        <strain evidence="3">JCM 32048</strain>
    </source>
</reference>
<keyword evidence="2" id="KW-0732">Signal</keyword>
<proteinExistence type="predicted"/>
<evidence type="ECO:0000256" key="1">
    <source>
        <dbReference type="SAM" id="MobiDB-lite"/>
    </source>
</evidence>
<evidence type="ECO:0000313" key="4">
    <source>
        <dbReference type="Proteomes" id="UP001055286"/>
    </source>
</evidence>
<dbReference type="RefSeq" id="WP_099900423.1">
    <property type="nucleotide sequence ID" value="NZ_BPQJ01000037.1"/>
</dbReference>
<accession>A0AA37HG76</accession>
<reference evidence="3" key="1">
    <citation type="journal article" date="2016" name="Front. Microbiol.">
        <title>Genome Sequence of the Piezophilic, Mesophilic Sulfate-Reducing Bacterium Desulfovibrio indicus J2T.</title>
        <authorList>
            <person name="Cao J."/>
            <person name="Maignien L."/>
            <person name="Shao Z."/>
            <person name="Alain K."/>
            <person name="Jebbar M."/>
        </authorList>
    </citation>
    <scope>NUCLEOTIDE SEQUENCE</scope>
    <source>
        <strain evidence="3">JCM 32048</strain>
    </source>
</reference>
<feature type="signal peptide" evidence="2">
    <location>
        <begin position="1"/>
        <end position="19"/>
    </location>
</feature>
<dbReference type="AlphaFoldDB" id="A0AA37HG76"/>
<protein>
    <submittedName>
        <fullName evidence="3">Uncharacterized protein</fullName>
    </submittedName>
</protein>
<name>A0AA37HG76_9HYPH</name>
<dbReference type="EMBL" id="BPQJ01000037">
    <property type="protein sequence ID" value="GJD65283.1"/>
    <property type="molecule type" value="Genomic_DNA"/>
</dbReference>
<keyword evidence="4" id="KW-1185">Reference proteome</keyword>
<gene>
    <name evidence="3" type="ORF">MPEAHAMD_5471</name>
</gene>
<feature type="chain" id="PRO_5041407496" evidence="2">
    <location>
        <begin position="20"/>
        <end position="153"/>
    </location>
</feature>
<feature type="compositionally biased region" description="Basic and acidic residues" evidence="1">
    <location>
        <begin position="122"/>
        <end position="153"/>
    </location>
</feature>
<dbReference type="Proteomes" id="UP001055286">
    <property type="component" value="Unassembled WGS sequence"/>
</dbReference>
<evidence type="ECO:0000313" key="3">
    <source>
        <dbReference type="EMBL" id="GJD65283.1"/>
    </source>
</evidence>
<comment type="caution">
    <text evidence="3">The sequence shown here is derived from an EMBL/GenBank/DDBJ whole genome shotgun (WGS) entry which is preliminary data.</text>
</comment>
<sequence>MRLLAGLAVLLLTALPAAAGLVPGGIRRVPGIPVEWVFFKGAGLAVSEPLAGGLDYSATRDPRAGPGNRLIVAGAFARAHPGLVARVVGASVCAAAWASEEANREAVFGPWVRSGAPAAVVRADDDGRPPAERLSPRADDLPVESCREKAARA</sequence>